<feature type="compositionally biased region" description="Low complexity" evidence="1">
    <location>
        <begin position="245"/>
        <end position="270"/>
    </location>
</feature>
<dbReference type="AlphaFoldDB" id="A0A8T1W8J1"/>
<feature type="compositionally biased region" description="Low complexity" evidence="1">
    <location>
        <begin position="108"/>
        <end position="117"/>
    </location>
</feature>
<evidence type="ECO:0000313" key="3">
    <source>
        <dbReference type="Proteomes" id="UP000694044"/>
    </source>
</evidence>
<comment type="caution">
    <text evidence="2">The sequence shown here is derived from an EMBL/GenBank/DDBJ whole genome shotgun (WGS) entry which is preliminary data.</text>
</comment>
<dbReference type="EMBL" id="JAGDFM010000042">
    <property type="protein sequence ID" value="KAG7389601.1"/>
    <property type="molecule type" value="Genomic_DNA"/>
</dbReference>
<reference evidence="2" key="1">
    <citation type="submission" date="2021-02" db="EMBL/GenBank/DDBJ databases">
        <authorList>
            <person name="Palmer J.M."/>
        </authorList>
    </citation>
    <scope>NUCLEOTIDE SEQUENCE</scope>
    <source>
        <strain evidence="2">SCRP734</strain>
    </source>
</reference>
<evidence type="ECO:0000313" key="2">
    <source>
        <dbReference type="EMBL" id="KAG7389601.1"/>
    </source>
</evidence>
<accession>A0A8T1W8J1</accession>
<dbReference type="OrthoDB" id="129522at2759"/>
<feature type="compositionally biased region" description="Low complexity" evidence="1">
    <location>
        <begin position="215"/>
        <end position="227"/>
    </location>
</feature>
<feature type="compositionally biased region" description="Basic residues" evidence="1">
    <location>
        <begin position="271"/>
        <end position="290"/>
    </location>
</feature>
<sequence length="290" mass="32529">MVSAHRVHESSRIHRGRLFIAQHTTDPVKQLQDRGGAVLTRAAAMGNVCACCSWGRGGTDSKTGKPKKLDKKDAWFEQDSVPLVSARHDPDDIGSDEADGTLKRTVLTRSPRPTSTSASDMDELSGRTSRHLQQQHEEREIHSHRVKSASVDSDSYSRHSSRRSNRGDDEERPRSRSNYRHRHSRQEDENDDRLRRLARSTSLEVQDSTREMRAPSSSPSRSPRTTSQSHDAASFADDEVESVDSFHGSTRSHRSSSNTSSSPKASSRSGSPRKKPRYGRKNYRANVSRK</sequence>
<feature type="compositionally biased region" description="Basic and acidic residues" evidence="1">
    <location>
        <begin position="134"/>
        <end position="143"/>
    </location>
</feature>
<dbReference type="Proteomes" id="UP000694044">
    <property type="component" value="Unassembled WGS sequence"/>
</dbReference>
<name>A0A8T1W8J1_9STRA</name>
<evidence type="ECO:0000256" key="1">
    <source>
        <dbReference type="SAM" id="MobiDB-lite"/>
    </source>
</evidence>
<feature type="compositionally biased region" description="Basic and acidic residues" evidence="1">
    <location>
        <begin position="165"/>
        <end position="174"/>
    </location>
</feature>
<keyword evidence="3" id="KW-1185">Reference proteome</keyword>
<feature type="compositionally biased region" description="Basic residues" evidence="1">
    <location>
        <begin position="175"/>
        <end position="184"/>
    </location>
</feature>
<feature type="region of interest" description="Disordered" evidence="1">
    <location>
        <begin position="80"/>
        <end position="290"/>
    </location>
</feature>
<gene>
    <name evidence="2" type="ORF">PHYPSEUDO_009998</name>
</gene>
<protein>
    <submittedName>
        <fullName evidence="2">Uncharacterized protein</fullName>
    </submittedName>
</protein>
<proteinExistence type="predicted"/>
<organism evidence="2 3">
    <name type="scientific">Phytophthora pseudosyringae</name>
    <dbReference type="NCBI Taxonomy" id="221518"/>
    <lineage>
        <taxon>Eukaryota</taxon>
        <taxon>Sar</taxon>
        <taxon>Stramenopiles</taxon>
        <taxon>Oomycota</taxon>
        <taxon>Peronosporomycetes</taxon>
        <taxon>Peronosporales</taxon>
        <taxon>Peronosporaceae</taxon>
        <taxon>Phytophthora</taxon>
    </lineage>
</organism>